<feature type="compositionally biased region" description="Polar residues" evidence="1">
    <location>
        <begin position="305"/>
        <end position="322"/>
    </location>
</feature>
<reference evidence="3 4" key="1">
    <citation type="submission" date="2014-04" db="EMBL/GenBank/DDBJ databases">
        <authorList>
            <consortium name="DOE Joint Genome Institute"/>
            <person name="Kuo A."/>
            <person name="Zuccaro A."/>
            <person name="Kohler A."/>
            <person name="Nagy L.G."/>
            <person name="Floudas D."/>
            <person name="Copeland A."/>
            <person name="Barry K.W."/>
            <person name="Cichocki N."/>
            <person name="Veneault-Fourrey C."/>
            <person name="LaButti K."/>
            <person name="Lindquist E.A."/>
            <person name="Lipzen A."/>
            <person name="Lundell T."/>
            <person name="Morin E."/>
            <person name="Murat C."/>
            <person name="Sun H."/>
            <person name="Tunlid A."/>
            <person name="Henrissat B."/>
            <person name="Grigoriev I.V."/>
            <person name="Hibbett D.S."/>
            <person name="Martin F."/>
            <person name="Nordberg H.P."/>
            <person name="Cantor M.N."/>
            <person name="Hua S.X."/>
        </authorList>
    </citation>
    <scope>NUCLEOTIDE SEQUENCE [LARGE SCALE GENOMIC DNA]</scope>
    <source>
        <strain evidence="3 4">MAFF 305830</strain>
    </source>
</reference>
<feature type="region of interest" description="Disordered" evidence="1">
    <location>
        <begin position="691"/>
        <end position="777"/>
    </location>
</feature>
<feature type="compositionally biased region" description="Pro residues" evidence="1">
    <location>
        <begin position="646"/>
        <end position="659"/>
    </location>
</feature>
<feature type="compositionally biased region" description="Pro residues" evidence="1">
    <location>
        <begin position="290"/>
        <end position="301"/>
    </location>
</feature>
<feature type="transmembrane region" description="Helical" evidence="2">
    <location>
        <begin position="359"/>
        <end position="376"/>
    </location>
</feature>
<gene>
    <name evidence="3" type="ORF">M408DRAFT_26361</name>
</gene>
<name>A0A0C3AYV5_SERVB</name>
<dbReference type="OrthoDB" id="2529242at2759"/>
<dbReference type="AlphaFoldDB" id="A0A0C3AYV5"/>
<dbReference type="HOGENOM" id="CLU_303860_0_0_1"/>
<feature type="compositionally biased region" description="Low complexity" evidence="1">
    <location>
        <begin position="696"/>
        <end position="713"/>
    </location>
</feature>
<evidence type="ECO:0000256" key="1">
    <source>
        <dbReference type="SAM" id="MobiDB-lite"/>
    </source>
</evidence>
<feature type="region of interest" description="Disordered" evidence="1">
    <location>
        <begin position="842"/>
        <end position="893"/>
    </location>
</feature>
<accession>A0A0C3AYV5</accession>
<feature type="transmembrane region" description="Helical" evidence="2">
    <location>
        <begin position="53"/>
        <end position="75"/>
    </location>
</feature>
<keyword evidence="2" id="KW-0812">Transmembrane</keyword>
<organism evidence="3 4">
    <name type="scientific">Serendipita vermifera MAFF 305830</name>
    <dbReference type="NCBI Taxonomy" id="933852"/>
    <lineage>
        <taxon>Eukaryota</taxon>
        <taxon>Fungi</taxon>
        <taxon>Dikarya</taxon>
        <taxon>Basidiomycota</taxon>
        <taxon>Agaricomycotina</taxon>
        <taxon>Agaricomycetes</taxon>
        <taxon>Sebacinales</taxon>
        <taxon>Serendipitaceae</taxon>
        <taxon>Serendipita</taxon>
    </lineage>
</organism>
<feature type="transmembrane region" description="Helical" evidence="2">
    <location>
        <begin position="442"/>
        <end position="466"/>
    </location>
</feature>
<protein>
    <submittedName>
        <fullName evidence="3">Uncharacterized protein</fullName>
    </submittedName>
</protein>
<feature type="transmembrane region" description="Helical" evidence="2">
    <location>
        <begin position="6"/>
        <end position="32"/>
    </location>
</feature>
<keyword evidence="2" id="KW-0472">Membrane</keyword>
<proteinExistence type="predicted"/>
<dbReference type="STRING" id="933852.A0A0C3AYV5"/>
<feature type="transmembrane region" description="Helical" evidence="2">
    <location>
        <begin position="163"/>
        <end position="186"/>
    </location>
</feature>
<feature type="region of interest" description="Disordered" evidence="1">
    <location>
        <begin position="286"/>
        <end position="322"/>
    </location>
</feature>
<feature type="transmembrane region" description="Helical" evidence="2">
    <location>
        <begin position="132"/>
        <end position="157"/>
    </location>
</feature>
<evidence type="ECO:0000256" key="2">
    <source>
        <dbReference type="SAM" id="Phobius"/>
    </source>
</evidence>
<dbReference type="Proteomes" id="UP000054097">
    <property type="component" value="Unassembled WGS sequence"/>
</dbReference>
<evidence type="ECO:0000313" key="4">
    <source>
        <dbReference type="Proteomes" id="UP000054097"/>
    </source>
</evidence>
<sequence>MVSIPLAPSLVLGLLSFLFSAFTLGRIVLPILPPSSCYRHIPSKKFGLSSADISHAWLSIFDTFSLAIFLAQVVYQFNNNDLPFEAAKYGDSAARLWLALTTRQTCLLIILAITLLHVRLGRPTYFGIRHIYLWLSTIGMVGIGAIAAAALSIFGLFSLFGGIAVYLSVITLLATILLSFLATTLVRIKHNLEKDKIAQEIDSWPNPPPRKRRTSFTTDEVQAIKDRASWVTSIEGSTRRSLSPWSFATSHASQRKSKHTSRHSMPASFYSLTTGSLQSEINAAKQERIPPVPPLPSPYKRPSPLQLSNSTPADGTPTSWLTSLSGTVKTMSPFSFPSTRPPSLKSIASRIAGRQRKNAALPSTGTTAVFPVTFVIDKPTRSPPTSILPLSSLATTTIPTNHIVTTHRVIIWLAMIWLPFILTMPYLVLARANYDYHSSIPGILLIIAQTIPSPLLALSISFRVLLPIPSNLFSTKSKHVKRKSTATTTALPLHRYSNELQLRGKSGSYTVVEGRRSGDIWVETGQAVDGRSKVERMMSLLVPNPRLSILPLQENGTMETVTELIQYGKAQQSQVHTVQDEDVDEIALVPQRFRPMQAADSSVSATTGEESPASVAHVMTAQRYQPFPARILQFSAGRRFGTCGPPLSPPPASPLPPTPDESLEEGRSLPPRLMEKLAAEMLPILVPGLKVAEKQPTNSNEPTPSSGSESSTNHCNDIPDVWTETPHGYGYKDRSLLQMTPPDDQSTPHFRFPKHRRSYQSLPPVPGNPVDQPGKPNYSTPVRNVVKEASAHEIAFMPEDDTLTRKFNSLVRSLGSPETPSSGKSSQGTILCGILSKKSPVKPLVPRRTGGVTRNKSKIARYSPLKTARQGHPSAKAKSPKRPRDRKVLYNVSSIRDLRAASTKQASPEKVASPAEYIPAVNRLSAIITDYEACKKQPELGVGDESSRTKANHAMVQRQFTGTNPKFIAASSMGEFAQIGPYTSTRAEKENNSTLSSVKVSPFSRTDTAKQRTRLMQSQQLPTVRLPQMAPHGTKT</sequence>
<reference evidence="4" key="2">
    <citation type="submission" date="2015-01" db="EMBL/GenBank/DDBJ databases">
        <title>Evolutionary Origins and Diversification of the Mycorrhizal Mutualists.</title>
        <authorList>
            <consortium name="DOE Joint Genome Institute"/>
            <consortium name="Mycorrhizal Genomics Consortium"/>
            <person name="Kohler A."/>
            <person name="Kuo A."/>
            <person name="Nagy L.G."/>
            <person name="Floudas D."/>
            <person name="Copeland A."/>
            <person name="Barry K.W."/>
            <person name="Cichocki N."/>
            <person name="Veneault-Fourrey C."/>
            <person name="LaButti K."/>
            <person name="Lindquist E.A."/>
            <person name="Lipzen A."/>
            <person name="Lundell T."/>
            <person name="Morin E."/>
            <person name="Murat C."/>
            <person name="Riley R."/>
            <person name="Ohm R."/>
            <person name="Sun H."/>
            <person name="Tunlid A."/>
            <person name="Henrissat B."/>
            <person name="Grigoriev I.V."/>
            <person name="Hibbett D.S."/>
            <person name="Martin F."/>
        </authorList>
    </citation>
    <scope>NUCLEOTIDE SEQUENCE [LARGE SCALE GENOMIC DNA]</scope>
    <source>
        <strain evidence="4">MAFF 305830</strain>
    </source>
</reference>
<feature type="region of interest" description="Disordered" evidence="1">
    <location>
        <begin position="987"/>
        <end position="1036"/>
    </location>
</feature>
<keyword evidence="2" id="KW-1133">Transmembrane helix</keyword>
<keyword evidence="4" id="KW-1185">Reference proteome</keyword>
<feature type="compositionally biased region" description="Polar residues" evidence="1">
    <location>
        <begin position="992"/>
        <end position="1006"/>
    </location>
</feature>
<feature type="region of interest" description="Disordered" evidence="1">
    <location>
        <begin position="638"/>
        <end position="667"/>
    </location>
</feature>
<feature type="transmembrane region" description="Helical" evidence="2">
    <location>
        <begin position="95"/>
        <end position="120"/>
    </location>
</feature>
<dbReference type="EMBL" id="KN824316">
    <property type="protein sequence ID" value="KIM25144.1"/>
    <property type="molecule type" value="Genomic_DNA"/>
</dbReference>
<feature type="transmembrane region" description="Helical" evidence="2">
    <location>
        <begin position="409"/>
        <end position="430"/>
    </location>
</feature>
<evidence type="ECO:0000313" key="3">
    <source>
        <dbReference type="EMBL" id="KIM25144.1"/>
    </source>
</evidence>